<dbReference type="InterPro" id="IPR013154">
    <property type="entry name" value="ADH-like_N"/>
</dbReference>
<accession>A0A9Q3UQS5</accession>
<dbReference type="SUPFAM" id="SSF50129">
    <property type="entry name" value="GroES-like"/>
    <property type="match status" value="1"/>
</dbReference>
<evidence type="ECO:0000313" key="5">
    <source>
        <dbReference type="Proteomes" id="UP001108027"/>
    </source>
</evidence>
<evidence type="ECO:0000256" key="1">
    <source>
        <dbReference type="ARBA" id="ARBA00022857"/>
    </source>
</evidence>
<dbReference type="EMBL" id="JAJGNA010000021">
    <property type="protein sequence ID" value="MCC4309742.1"/>
    <property type="molecule type" value="Genomic_DNA"/>
</dbReference>
<keyword evidence="2" id="KW-0862">Zinc</keyword>
<gene>
    <name evidence="4" type="ORF">LL252_14305</name>
</gene>
<keyword evidence="2" id="KW-0479">Metal-binding</keyword>
<dbReference type="Pfam" id="PF13602">
    <property type="entry name" value="ADH_zinc_N_2"/>
    <property type="match status" value="1"/>
</dbReference>
<name>A0A9Q3UQS5_9GAMM</name>
<dbReference type="Pfam" id="PF08240">
    <property type="entry name" value="ADH_N"/>
    <property type="match status" value="1"/>
</dbReference>
<dbReference type="GO" id="GO:0008270">
    <property type="term" value="F:zinc ion binding"/>
    <property type="evidence" value="ECO:0007669"/>
    <property type="project" value="InterPro"/>
</dbReference>
<keyword evidence="2" id="KW-0560">Oxidoreductase</keyword>
<dbReference type="AlphaFoldDB" id="A0A9Q3UQS5"/>
<feature type="domain" description="Enoyl reductase (ER)" evidence="3">
    <location>
        <begin position="10"/>
        <end position="332"/>
    </location>
</feature>
<dbReference type="InterPro" id="IPR036291">
    <property type="entry name" value="NAD(P)-bd_dom_sf"/>
</dbReference>
<dbReference type="Gene3D" id="3.40.50.720">
    <property type="entry name" value="NAD(P)-binding Rossmann-like Domain"/>
    <property type="match status" value="1"/>
</dbReference>
<dbReference type="NCBIfam" id="TIGR02817">
    <property type="entry name" value="adh_fam_1"/>
    <property type="match status" value="1"/>
</dbReference>
<dbReference type="GO" id="GO:0016491">
    <property type="term" value="F:oxidoreductase activity"/>
    <property type="evidence" value="ECO:0007669"/>
    <property type="project" value="UniProtKB-KW"/>
</dbReference>
<sequence length="336" mass="35829">MKAVGFNQPRAIEDVHALEDIELDQPTPGPRDLLVAVEAVSVNPVDTKVRQRPLAEKGYKVLGFDAAGRVEAVGAEVRGFLPGDRVWYAGAMQRQGSNAQYQCVDERIVAKAPESLGLQEAAALPLTTLTAWEALEDQLGLTPQNADGKTLLIVGGAGGVGSIAAQLAARHFGMTVIATAGRERSADWCRAMGAHHTIDYRKGLVAPLKALGIEQVDAILLAQEPDGYWNDVCELVAPLGGIVSIVDARGPLDTNPLKPKSARFAWEFMFTRALFGVAMERQGEILSQAAKLLDEGVLETTLAETLGPINASNLKEAHRRIEGGGTIGKLVLAGWD</sequence>
<dbReference type="SUPFAM" id="SSF51735">
    <property type="entry name" value="NAD(P)-binding Rossmann-fold domains"/>
    <property type="match status" value="1"/>
</dbReference>
<evidence type="ECO:0000259" key="3">
    <source>
        <dbReference type="SMART" id="SM00829"/>
    </source>
</evidence>
<dbReference type="InterPro" id="IPR020843">
    <property type="entry name" value="ER"/>
</dbReference>
<dbReference type="SMART" id="SM00829">
    <property type="entry name" value="PKS_ER"/>
    <property type="match status" value="1"/>
</dbReference>
<organism evidence="4 5">
    <name type="scientific">Alloalcanivorax marinus</name>
    <dbReference type="NCBI Taxonomy" id="1177169"/>
    <lineage>
        <taxon>Bacteria</taxon>
        <taxon>Pseudomonadati</taxon>
        <taxon>Pseudomonadota</taxon>
        <taxon>Gammaproteobacteria</taxon>
        <taxon>Oceanospirillales</taxon>
        <taxon>Alcanivoracaceae</taxon>
        <taxon>Alloalcanivorax</taxon>
    </lineage>
</organism>
<keyword evidence="1" id="KW-0521">NADP</keyword>
<keyword evidence="5" id="KW-1185">Reference proteome</keyword>
<dbReference type="PANTHER" id="PTHR44154">
    <property type="entry name" value="QUINONE OXIDOREDUCTASE"/>
    <property type="match status" value="1"/>
</dbReference>
<reference evidence="4" key="1">
    <citation type="submission" date="2021-10" db="EMBL/GenBank/DDBJ databases">
        <title>The diversity and Nitrogen Metabolism of Culturable Nitrate-Utilizing Bacteria Within the Oxygen Minimum Zone of the Changjiang (Yangtze River)Estuary.</title>
        <authorList>
            <person name="Zhang D."/>
            <person name="Zheng J."/>
            <person name="Liu S."/>
            <person name="He W."/>
        </authorList>
    </citation>
    <scope>NUCLEOTIDE SEQUENCE</scope>
    <source>
        <strain evidence="4">FXH-223</strain>
    </source>
</reference>
<comment type="caution">
    <text evidence="4">The sequence shown here is derived from an EMBL/GenBank/DDBJ whole genome shotgun (WGS) entry which is preliminary data.</text>
</comment>
<dbReference type="InterPro" id="IPR051603">
    <property type="entry name" value="Zinc-ADH_QOR/CCCR"/>
</dbReference>
<proteinExistence type="inferred from homology"/>
<dbReference type="CDD" id="cd08252">
    <property type="entry name" value="AL_MDR"/>
    <property type="match status" value="1"/>
</dbReference>
<comment type="similarity">
    <text evidence="2">Belongs to the zinc-containing alcohol dehydrogenase family. Quinone oxidoreductase subfamily.</text>
</comment>
<dbReference type="InterPro" id="IPR014182">
    <property type="entry name" value="ADH_Zn_typ-1"/>
</dbReference>
<dbReference type="PANTHER" id="PTHR44154:SF1">
    <property type="entry name" value="QUINONE OXIDOREDUCTASE"/>
    <property type="match status" value="1"/>
</dbReference>
<dbReference type="Gene3D" id="3.90.180.10">
    <property type="entry name" value="Medium-chain alcohol dehydrogenases, catalytic domain"/>
    <property type="match status" value="1"/>
</dbReference>
<dbReference type="RefSeq" id="WP_228234499.1">
    <property type="nucleotide sequence ID" value="NZ_JAJGNA010000021.1"/>
</dbReference>
<dbReference type="Proteomes" id="UP001108027">
    <property type="component" value="Unassembled WGS sequence"/>
</dbReference>
<evidence type="ECO:0000256" key="2">
    <source>
        <dbReference type="RuleBase" id="RU364000"/>
    </source>
</evidence>
<evidence type="ECO:0000313" key="4">
    <source>
        <dbReference type="EMBL" id="MCC4309742.1"/>
    </source>
</evidence>
<dbReference type="InterPro" id="IPR011032">
    <property type="entry name" value="GroES-like_sf"/>
</dbReference>
<protein>
    <recommendedName>
        <fullName evidence="2">Zinc-type alcohol dehydrogenase-like protein</fullName>
    </recommendedName>
</protein>